<dbReference type="EMBL" id="DF843160">
    <property type="protein sequence ID" value="GAT47153.1"/>
    <property type="molecule type" value="Genomic_DNA"/>
</dbReference>
<accession>A0ABQ0L7L0</accession>
<sequence length="93" mass="10693">MHGLKQGEHCMWAMRHEVESNHWSRPRLDDDHDGPPAALACLASRDAVVPCVDNTLFLTLLFSSSLLRRWIAPRMPLRMPETVDELRSLLFDL</sequence>
<gene>
    <name evidence="1" type="ORF">MCHLO_04633</name>
</gene>
<name>A0ABQ0L7L0_MYCCL</name>
<reference evidence="1" key="1">
    <citation type="submission" date="2014-09" db="EMBL/GenBank/DDBJ databases">
        <title>Genome sequence of the luminous mushroom Mycena chlorophos for searching fungal bioluminescence genes.</title>
        <authorList>
            <person name="Tanaka Y."/>
            <person name="Kasuga D."/>
            <person name="Oba Y."/>
            <person name="Hase S."/>
            <person name="Sato K."/>
            <person name="Oba Y."/>
            <person name="Sakakibara Y."/>
        </authorList>
    </citation>
    <scope>NUCLEOTIDE SEQUENCE</scope>
</reference>
<evidence type="ECO:0000313" key="1">
    <source>
        <dbReference type="EMBL" id="GAT47153.1"/>
    </source>
</evidence>
<evidence type="ECO:0000313" key="2">
    <source>
        <dbReference type="Proteomes" id="UP000815677"/>
    </source>
</evidence>
<dbReference type="Proteomes" id="UP000815677">
    <property type="component" value="Unassembled WGS sequence"/>
</dbReference>
<protein>
    <submittedName>
        <fullName evidence="1">Uncharacterized protein</fullName>
    </submittedName>
</protein>
<proteinExistence type="predicted"/>
<organism evidence="1 2">
    <name type="scientific">Mycena chlorophos</name>
    <name type="common">Agaric fungus</name>
    <name type="synonym">Agaricus chlorophos</name>
    <dbReference type="NCBI Taxonomy" id="658473"/>
    <lineage>
        <taxon>Eukaryota</taxon>
        <taxon>Fungi</taxon>
        <taxon>Dikarya</taxon>
        <taxon>Basidiomycota</taxon>
        <taxon>Agaricomycotina</taxon>
        <taxon>Agaricomycetes</taxon>
        <taxon>Agaricomycetidae</taxon>
        <taxon>Agaricales</taxon>
        <taxon>Marasmiineae</taxon>
        <taxon>Mycenaceae</taxon>
        <taxon>Mycena</taxon>
    </lineage>
</organism>
<keyword evidence="2" id="KW-1185">Reference proteome</keyword>